<dbReference type="InterPro" id="IPR031919">
    <property type="entry name" value="Fucosidase_C"/>
</dbReference>
<feature type="domain" description="Alpha-L-fucosidase C-terminal" evidence="16">
    <location>
        <begin position="195"/>
        <end position="280"/>
    </location>
</feature>
<accession>A0A3Q0G8H5</accession>
<keyword evidence="12" id="KW-0326">Glycosidase</keyword>
<evidence type="ECO:0000256" key="10">
    <source>
        <dbReference type="ARBA" id="ARBA00023180"/>
    </source>
</evidence>
<keyword evidence="10" id="KW-0325">Glycoprotein</keyword>
<dbReference type="PANTHER" id="PTHR10030">
    <property type="entry name" value="ALPHA-L-FUCOSIDASE"/>
    <property type="match status" value="1"/>
</dbReference>
<evidence type="ECO:0000313" key="17">
    <source>
        <dbReference type="Proteomes" id="UP000189705"/>
    </source>
</evidence>
<evidence type="ECO:0000259" key="15">
    <source>
        <dbReference type="Pfam" id="PF01120"/>
    </source>
</evidence>
<dbReference type="InterPro" id="IPR000933">
    <property type="entry name" value="Glyco_hydro_29"/>
</dbReference>
<evidence type="ECO:0000259" key="16">
    <source>
        <dbReference type="Pfam" id="PF16757"/>
    </source>
</evidence>
<name>A0A3Q0G8H5_ALLSI</name>
<organism evidence="17 18">
    <name type="scientific">Alligator sinensis</name>
    <name type="common">Chinese alligator</name>
    <dbReference type="NCBI Taxonomy" id="38654"/>
    <lineage>
        <taxon>Eukaryota</taxon>
        <taxon>Metazoa</taxon>
        <taxon>Chordata</taxon>
        <taxon>Craniata</taxon>
        <taxon>Vertebrata</taxon>
        <taxon>Euteleostomi</taxon>
        <taxon>Archelosauria</taxon>
        <taxon>Archosauria</taxon>
        <taxon>Crocodylia</taxon>
        <taxon>Alligatoridae</taxon>
        <taxon>Alligatorinae</taxon>
        <taxon>Alligator</taxon>
    </lineage>
</organism>
<feature type="domain" description="Glycoside hydrolase family 29 N-terminal" evidence="15">
    <location>
        <begin position="14"/>
        <end position="139"/>
    </location>
</feature>
<evidence type="ECO:0000256" key="3">
    <source>
        <dbReference type="ARBA" id="ARBA00007951"/>
    </source>
</evidence>
<dbReference type="SMART" id="SM00812">
    <property type="entry name" value="Alpha_L_fucos"/>
    <property type="match status" value="1"/>
</dbReference>
<dbReference type="GO" id="GO:0004560">
    <property type="term" value="F:alpha-L-fucosidase activity"/>
    <property type="evidence" value="ECO:0007669"/>
    <property type="project" value="UniProtKB-EC"/>
</dbReference>
<evidence type="ECO:0000256" key="4">
    <source>
        <dbReference type="ARBA" id="ARBA00011881"/>
    </source>
</evidence>
<evidence type="ECO:0000256" key="6">
    <source>
        <dbReference type="ARBA" id="ARBA00014025"/>
    </source>
</evidence>
<evidence type="ECO:0000256" key="11">
    <source>
        <dbReference type="ARBA" id="ARBA00023228"/>
    </source>
</evidence>
<dbReference type="GO" id="GO:0016139">
    <property type="term" value="P:glycoside catabolic process"/>
    <property type="evidence" value="ECO:0007669"/>
    <property type="project" value="TreeGrafter"/>
</dbReference>
<keyword evidence="11" id="KW-0458">Lysosome</keyword>
<dbReference type="InterPro" id="IPR017853">
    <property type="entry name" value="GH"/>
</dbReference>
<dbReference type="CTD" id="2517"/>
<dbReference type="Proteomes" id="UP000189705">
    <property type="component" value="Unplaced"/>
</dbReference>
<dbReference type="GO" id="GO:0006004">
    <property type="term" value="P:fucose metabolic process"/>
    <property type="evidence" value="ECO:0007669"/>
    <property type="project" value="InterPro"/>
</dbReference>
<keyword evidence="9" id="KW-0443">Lipid metabolism</keyword>
<dbReference type="PANTHER" id="PTHR10030:SF2">
    <property type="entry name" value="TISSUE ALPHA-L-FUCOSIDASE"/>
    <property type="match status" value="1"/>
</dbReference>
<keyword evidence="8" id="KW-0378">Hydrolase</keyword>
<dbReference type="Gene3D" id="3.20.20.80">
    <property type="entry name" value="Glycosidases"/>
    <property type="match status" value="2"/>
</dbReference>
<evidence type="ECO:0000256" key="13">
    <source>
        <dbReference type="ARBA" id="ARBA00031765"/>
    </source>
</evidence>
<dbReference type="Gene3D" id="2.60.40.1180">
    <property type="entry name" value="Golgi alpha-mannosidase II"/>
    <property type="match status" value="1"/>
</dbReference>
<comment type="similarity">
    <text evidence="3">Belongs to the glycosyl hydrolase 29 family.</text>
</comment>
<comment type="subunit">
    <text evidence="4">Homotetramer.</text>
</comment>
<evidence type="ECO:0000256" key="5">
    <source>
        <dbReference type="ARBA" id="ARBA00012662"/>
    </source>
</evidence>
<dbReference type="InterPro" id="IPR057739">
    <property type="entry name" value="Glyco_hydro_29_N"/>
</dbReference>
<evidence type="ECO:0000256" key="14">
    <source>
        <dbReference type="ARBA" id="ARBA00032971"/>
    </source>
</evidence>
<dbReference type="FunFam" id="2.60.40.1180:FF:000013">
    <property type="entry name" value="Alpha-L-fucosidase"/>
    <property type="match status" value="1"/>
</dbReference>
<evidence type="ECO:0000256" key="9">
    <source>
        <dbReference type="ARBA" id="ARBA00023098"/>
    </source>
</evidence>
<dbReference type="GO" id="GO:0006629">
    <property type="term" value="P:lipid metabolic process"/>
    <property type="evidence" value="ECO:0007669"/>
    <property type="project" value="UniProtKB-KW"/>
</dbReference>
<evidence type="ECO:0000256" key="7">
    <source>
        <dbReference type="ARBA" id="ARBA00022729"/>
    </source>
</evidence>
<evidence type="ECO:0000256" key="1">
    <source>
        <dbReference type="ARBA" id="ARBA00004071"/>
    </source>
</evidence>
<sequence>MLFPSDEVPLAFGRYVVLTTKHHEGFTNWGSPVSWNWNSVDTGPHRDLVGELGKALRERNIYYGLYHSLLEWFHPLYLDDKKNGFKTQNFVFQKTMPELYDLVLRYKPDLIWSDGEWEAPDTYWNSTSFLAWLYNDSPVKELVQTVSFGGNYLLNVGPTKEGVIVPIFQERLLSLGEWLGINGEAIYASKPWRVQVENSTNNVWYTSKGPAVYAIFLNWPRDDMLKLSSPIPSSDTEVTLLGFSGTVKWEKSPDKGLLISLPSIAPSALPMQLGWTLRLKGVK</sequence>
<proteinExistence type="inferred from homology"/>
<evidence type="ECO:0000313" key="18">
    <source>
        <dbReference type="RefSeq" id="XP_025054443.1"/>
    </source>
</evidence>
<evidence type="ECO:0000256" key="2">
    <source>
        <dbReference type="ARBA" id="ARBA00004371"/>
    </source>
</evidence>
<reference evidence="18" key="1">
    <citation type="submission" date="2025-08" db="UniProtKB">
        <authorList>
            <consortium name="RefSeq"/>
        </authorList>
    </citation>
    <scope>IDENTIFICATION</scope>
</reference>
<gene>
    <name evidence="18" type="primary">FUCA1</name>
</gene>
<dbReference type="GO" id="GO:0005764">
    <property type="term" value="C:lysosome"/>
    <property type="evidence" value="ECO:0007669"/>
    <property type="project" value="UniProtKB-SubCell"/>
</dbReference>
<dbReference type="SUPFAM" id="SSF51445">
    <property type="entry name" value="(Trans)glycosidases"/>
    <property type="match status" value="1"/>
</dbReference>
<comment type="function">
    <text evidence="1">Alpha-L-fucosidase is responsible for hydrolyzing the alpha-1,6-linked fucose joined to the reducing-end N-acetylglucosamine of the carbohydrate moieties of glycoproteins.</text>
</comment>
<dbReference type="InterPro" id="IPR013780">
    <property type="entry name" value="Glyco_hydro_b"/>
</dbReference>
<dbReference type="GeneID" id="102384581"/>
<evidence type="ECO:0000256" key="12">
    <source>
        <dbReference type="ARBA" id="ARBA00023295"/>
    </source>
</evidence>
<keyword evidence="7" id="KW-0732">Signal</keyword>
<dbReference type="Pfam" id="PF01120">
    <property type="entry name" value="Alpha_L_fucos"/>
    <property type="match status" value="1"/>
</dbReference>
<dbReference type="EC" id="3.2.1.51" evidence="5"/>
<dbReference type="AlphaFoldDB" id="A0A3Q0G8H5"/>
<dbReference type="Pfam" id="PF16757">
    <property type="entry name" value="Fucosidase_C"/>
    <property type="match status" value="1"/>
</dbReference>
<dbReference type="RefSeq" id="XP_025054443.1">
    <property type="nucleotide sequence ID" value="XM_025198658.1"/>
</dbReference>
<comment type="subcellular location">
    <subcellularLocation>
        <location evidence="2">Lysosome</location>
    </subcellularLocation>
</comment>
<dbReference type="PRINTS" id="PR00741">
    <property type="entry name" value="GLHYDRLASE29"/>
</dbReference>
<dbReference type="InterPro" id="IPR016286">
    <property type="entry name" value="FUC_metazoa-typ"/>
</dbReference>
<protein>
    <recommendedName>
        <fullName evidence="6">Tissue alpha-L-fucosidase</fullName>
        <ecNumber evidence="5">3.2.1.51</ecNumber>
    </recommendedName>
    <alternativeName>
        <fullName evidence="13">Alpha-L-fucosidase I</fullName>
    </alternativeName>
    <alternativeName>
        <fullName evidence="14">Alpha-L-fucoside fucohydrolase 1</fullName>
    </alternativeName>
</protein>
<keyword evidence="17" id="KW-1185">Reference proteome</keyword>
<evidence type="ECO:0000256" key="8">
    <source>
        <dbReference type="ARBA" id="ARBA00022801"/>
    </source>
</evidence>